<organism evidence="1 2">
    <name type="scientific">Dyadobacter arcticus</name>
    <dbReference type="NCBI Taxonomy" id="1078754"/>
    <lineage>
        <taxon>Bacteria</taxon>
        <taxon>Pseudomonadati</taxon>
        <taxon>Bacteroidota</taxon>
        <taxon>Cytophagia</taxon>
        <taxon>Cytophagales</taxon>
        <taxon>Spirosomataceae</taxon>
        <taxon>Dyadobacter</taxon>
    </lineage>
</organism>
<gene>
    <name evidence="1" type="ORF">FHS68_001527</name>
</gene>
<evidence type="ECO:0000313" key="1">
    <source>
        <dbReference type="EMBL" id="NIJ52371.1"/>
    </source>
</evidence>
<sequence>MPSTNLTKPSNRDTGLDMSILGIQMHQISDVGVAQLDYDIIQHP</sequence>
<evidence type="ECO:0000313" key="2">
    <source>
        <dbReference type="Proteomes" id="UP001179181"/>
    </source>
</evidence>
<dbReference type="Proteomes" id="UP001179181">
    <property type="component" value="Unassembled WGS sequence"/>
</dbReference>
<reference evidence="1 2" key="1">
    <citation type="submission" date="2020-03" db="EMBL/GenBank/DDBJ databases">
        <title>Genomic Encyclopedia of Type Strains, Phase IV (KMG-IV): sequencing the most valuable type-strain genomes for metagenomic binning, comparative biology and taxonomic classification.</title>
        <authorList>
            <person name="Goeker M."/>
        </authorList>
    </citation>
    <scope>NUCLEOTIDE SEQUENCE [LARGE SCALE GENOMIC DNA]</scope>
    <source>
        <strain evidence="1 2">DSM 102865</strain>
    </source>
</reference>
<proteinExistence type="predicted"/>
<comment type="caution">
    <text evidence="1">The sequence shown here is derived from an EMBL/GenBank/DDBJ whole genome shotgun (WGS) entry which is preliminary data.</text>
</comment>
<name>A0ABX0UMR9_9BACT</name>
<protein>
    <submittedName>
        <fullName evidence="1">Uncharacterized protein</fullName>
    </submittedName>
</protein>
<dbReference type="EMBL" id="JAASQJ010000001">
    <property type="protein sequence ID" value="NIJ52371.1"/>
    <property type="molecule type" value="Genomic_DNA"/>
</dbReference>
<accession>A0ABX0UMR9</accession>
<keyword evidence="2" id="KW-1185">Reference proteome</keyword>